<keyword evidence="1" id="KW-0812">Transmembrane</keyword>
<evidence type="ECO:0000256" key="1">
    <source>
        <dbReference type="SAM" id="Phobius"/>
    </source>
</evidence>
<proteinExistence type="predicted"/>
<name>A0A6J4J4C0_9SPHI</name>
<gene>
    <name evidence="2" type="ORF">AVDCRST_MAG56-2945</name>
</gene>
<sequence length="461" mass="51479">MTKKVNPLLLLILATGLPIALGLVFPEEVEPLTTLPLLGLLGLVFVAGVVVAIDRENYKAAKTGGGLFALIVMLSLANTEYFKSSTVLEAGLKDDLSGLHLSLRENGRFEMVAQTLYSQEHFKGKYTRQDDRIIFLDPPYANDYIPDTLTIWQDKLVLAFDADGQPDLGYGRYFQIHKNTIHRPMAHGATAPEKGGWVTFSPIGERDRINWQQYEADLDTAERTAIVQKLKKHFAYIFTNAYYTGSPFEQTVHLMNLNGDGRLDAIVEGYSGGESTNAQVFLERNGAYEKVLEKYQYVKAIEIEKGRLKALTMLDLGCCADYVEYETRYQISAAFSASPVYQKAKASFGQMPRNRVLSTPRRVVTGPDFTPLRSAPAVEDTTTVIYDAVGCGNALATYLAGAEGYAWSTETDRTGTRWCYVEMMPGRELDETLLYPKDDIPTRKMGWIREIDLRVIPSPTP</sequence>
<keyword evidence="1" id="KW-0472">Membrane</keyword>
<feature type="transmembrane region" description="Helical" evidence="1">
    <location>
        <begin position="32"/>
        <end position="53"/>
    </location>
</feature>
<dbReference type="SUPFAM" id="SSF69318">
    <property type="entry name" value="Integrin alpha N-terminal domain"/>
    <property type="match status" value="1"/>
</dbReference>
<reference evidence="2" key="1">
    <citation type="submission" date="2020-02" db="EMBL/GenBank/DDBJ databases">
        <authorList>
            <person name="Meier V. D."/>
        </authorList>
    </citation>
    <scope>NUCLEOTIDE SEQUENCE</scope>
    <source>
        <strain evidence="2">AVDCRST_MAG56</strain>
    </source>
</reference>
<protein>
    <submittedName>
        <fullName evidence="2">Uncharacterized protein</fullName>
    </submittedName>
</protein>
<accession>A0A6J4J4C0</accession>
<dbReference type="InterPro" id="IPR028994">
    <property type="entry name" value="Integrin_alpha_N"/>
</dbReference>
<organism evidence="2">
    <name type="scientific">uncultured Cytophagales bacterium</name>
    <dbReference type="NCBI Taxonomy" id="158755"/>
    <lineage>
        <taxon>Bacteria</taxon>
        <taxon>Pseudomonadati</taxon>
        <taxon>Bacteroidota</taxon>
        <taxon>Sphingobacteriia</taxon>
        <taxon>Sphingobacteriales</taxon>
        <taxon>environmental samples</taxon>
    </lineage>
</organism>
<keyword evidence="1" id="KW-1133">Transmembrane helix</keyword>
<feature type="transmembrane region" description="Helical" evidence="1">
    <location>
        <begin position="60"/>
        <end position="77"/>
    </location>
</feature>
<dbReference type="AlphaFoldDB" id="A0A6J4J4C0"/>
<dbReference type="EMBL" id="CADCTQ010000252">
    <property type="protein sequence ID" value="CAA9269093.1"/>
    <property type="molecule type" value="Genomic_DNA"/>
</dbReference>
<evidence type="ECO:0000313" key="2">
    <source>
        <dbReference type="EMBL" id="CAA9269093.1"/>
    </source>
</evidence>